<gene>
    <name evidence="1" type="ORF">CPT_Mineola_180</name>
</gene>
<sequence length="269" mass="31217">MSISLEDVFKVKPNSQIYVDLEKTLETKILKFELVEELFKDYKNVDNGDNGIGPNNNYNVNNDSELYRMLKHMFEMAVNDKITSMSEIFYQKYKFADDVRGKLKEYLNVWLINSGFKDIAFGSKITQDGSYRYKWFSVYCTQNPTTVFSVEPNQKLYEDVMKNVEFNQDLIPNTAKDAVLRDEFIGKLYANKLLTDEYYPITNQLVFSSKTADSLSKVSMAPNYTYEMEHTQKSLEITAQTLTQWMKDSGFKDARYEMTGAPSFIVYAG</sequence>
<evidence type="ECO:0000313" key="1">
    <source>
        <dbReference type="EMBL" id="AWY07075.1"/>
    </source>
</evidence>
<protein>
    <submittedName>
        <fullName evidence="1">Uncharacterized protein</fullName>
    </submittedName>
</protein>
<name>A0A2Z4QB07_9CAUD</name>
<keyword evidence="2" id="KW-1185">Reference proteome</keyword>
<reference evidence="2" key="1">
    <citation type="submission" date="2018-05" db="EMBL/GenBank/DDBJ databases">
        <title>Complete Genome of Klebsiella pneumoniae Myophage Mineola.</title>
        <authorList>
            <person name="Boeckman J.X."/>
            <person name="Lessor L."/>
            <person name="Liu M."/>
            <person name="Gill J."/>
        </authorList>
    </citation>
    <scope>NUCLEOTIDE SEQUENCE [LARGE SCALE GENOMIC DNA]</scope>
</reference>
<proteinExistence type="predicted"/>
<evidence type="ECO:0000313" key="2">
    <source>
        <dbReference type="Proteomes" id="UP000251198"/>
    </source>
</evidence>
<organism evidence="1 2">
    <name type="scientific">Klebsiella phage Mineola</name>
    <dbReference type="NCBI Taxonomy" id="2234047"/>
    <lineage>
        <taxon>Viruses</taxon>
        <taxon>Duplodnaviria</taxon>
        <taxon>Heunggongvirae</taxon>
        <taxon>Uroviricota</taxon>
        <taxon>Caudoviricetes</taxon>
        <taxon>Pantevenvirales</taxon>
        <taxon>Straboviridae</taxon>
        <taxon>Tevenvirinae</taxon>
        <taxon>Jiaodavirus</taxon>
        <taxon>Jiaodavirus mineola</taxon>
    </lineage>
</organism>
<accession>A0A2Z4QB07</accession>
<dbReference type="Proteomes" id="UP000251198">
    <property type="component" value="Segment"/>
</dbReference>
<dbReference type="EMBL" id="MH333064">
    <property type="protein sequence ID" value="AWY07075.1"/>
    <property type="molecule type" value="Genomic_DNA"/>
</dbReference>